<keyword evidence="6 11" id="KW-0472">Membrane</keyword>
<evidence type="ECO:0000256" key="3">
    <source>
        <dbReference type="ARBA" id="ARBA00022676"/>
    </source>
</evidence>
<evidence type="ECO:0000256" key="9">
    <source>
        <dbReference type="ARBA" id="ARBA00038120"/>
    </source>
</evidence>
<evidence type="ECO:0000256" key="4">
    <source>
        <dbReference type="ARBA" id="ARBA00022679"/>
    </source>
</evidence>
<accession>A0A380GXX2</accession>
<dbReference type="PANTHER" id="PTHR43646:SF2">
    <property type="entry name" value="GLYCOSYLTRANSFERASE 2-LIKE DOMAIN-CONTAINING PROTEIN"/>
    <property type="match status" value="1"/>
</dbReference>
<keyword evidence="2" id="KW-1003">Cell membrane</keyword>
<gene>
    <name evidence="13" type="primary">crtQ_1</name>
    <name evidence="13" type="ORF">NCTC11807_00466</name>
</gene>
<evidence type="ECO:0000256" key="8">
    <source>
        <dbReference type="ARBA" id="ARBA00037904"/>
    </source>
</evidence>
<dbReference type="Gene3D" id="3.90.550.10">
    <property type="entry name" value="Spore Coat Polysaccharide Biosynthesis Protein SpsA, Chain A"/>
    <property type="match status" value="1"/>
</dbReference>
<comment type="similarity">
    <text evidence="9">Belongs to the glycosyltransferase 2 family. CrtQ subfamily.</text>
</comment>
<dbReference type="SUPFAM" id="SSF53448">
    <property type="entry name" value="Nucleotide-diphospho-sugar transferases"/>
    <property type="match status" value="1"/>
</dbReference>
<keyword evidence="11" id="KW-0812">Transmembrane</keyword>
<feature type="domain" description="Glycosyltransferase 2-like" evidence="12">
    <location>
        <begin position="44"/>
        <end position="153"/>
    </location>
</feature>
<comment type="subcellular location">
    <subcellularLocation>
        <location evidence="1">Cell membrane</location>
    </subcellularLocation>
</comment>
<name>A0A380GXX2_9STAP</name>
<dbReference type="GO" id="GO:0016757">
    <property type="term" value="F:glycosyltransferase activity"/>
    <property type="evidence" value="ECO:0007669"/>
    <property type="project" value="UniProtKB-KW"/>
</dbReference>
<evidence type="ECO:0000256" key="5">
    <source>
        <dbReference type="ARBA" id="ARBA00022746"/>
    </source>
</evidence>
<keyword evidence="14" id="KW-1185">Reference proteome</keyword>
<evidence type="ECO:0000313" key="13">
    <source>
        <dbReference type="EMBL" id="SUM68221.1"/>
    </source>
</evidence>
<reference evidence="13 14" key="1">
    <citation type="submission" date="2018-06" db="EMBL/GenBank/DDBJ databases">
        <authorList>
            <consortium name="Pathogen Informatics"/>
            <person name="Doyle S."/>
        </authorList>
    </citation>
    <scope>NUCLEOTIDE SEQUENCE [LARGE SCALE GENOMIC DNA]</scope>
    <source>
        <strain evidence="13 14">NCTC11807</strain>
    </source>
</reference>
<comment type="pathway">
    <text evidence="8">Carotenoid biosynthesis; staphyloxanthin biosynthesis; staphyloxanthin from farnesyl diphosphate: step 4/5.</text>
</comment>
<dbReference type="InterPro" id="IPR029044">
    <property type="entry name" value="Nucleotide-diphossugar_trans"/>
</dbReference>
<evidence type="ECO:0000256" key="10">
    <source>
        <dbReference type="ARBA" id="ARBA00040345"/>
    </source>
</evidence>
<keyword evidence="4 13" id="KW-0808">Transferase</keyword>
<evidence type="ECO:0000256" key="2">
    <source>
        <dbReference type="ARBA" id="ARBA00022475"/>
    </source>
</evidence>
<dbReference type="GO" id="GO:0005886">
    <property type="term" value="C:plasma membrane"/>
    <property type="evidence" value="ECO:0007669"/>
    <property type="project" value="UniProtKB-SubCell"/>
</dbReference>
<dbReference type="Proteomes" id="UP000255425">
    <property type="component" value="Unassembled WGS sequence"/>
</dbReference>
<keyword evidence="11" id="KW-1133">Transmembrane helix</keyword>
<evidence type="ECO:0000256" key="1">
    <source>
        <dbReference type="ARBA" id="ARBA00004236"/>
    </source>
</evidence>
<dbReference type="GO" id="GO:0016117">
    <property type="term" value="P:carotenoid biosynthetic process"/>
    <property type="evidence" value="ECO:0007669"/>
    <property type="project" value="UniProtKB-KW"/>
</dbReference>
<evidence type="ECO:0000256" key="7">
    <source>
        <dbReference type="ARBA" id="ARBA00037281"/>
    </source>
</evidence>
<protein>
    <recommendedName>
        <fullName evidence="10">4,4'-diaponeurosporenoate glycosyltransferase</fullName>
    </recommendedName>
</protein>
<organism evidence="13 14">
    <name type="scientific">Staphylococcus saccharolyticus</name>
    <dbReference type="NCBI Taxonomy" id="33028"/>
    <lineage>
        <taxon>Bacteria</taxon>
        <taxon>Bacillati</taxon>
        <taxon>Bacillota</taxon>
        <taxon>Bacilli</taxon>
        <taxon>Bacillales</taxon>
        <taxon>Staphylococcaceae</taxon>
        <taxon>Staphylococcus</taxon>
    </lineage>
</organism>
<comment type="function">
    <text evidence="7">Catalyzes the glycosylation of 4,4'-diaponeurosporenoate, i.e. the esterification of glucose at the C1'' position with the carboxyl group of 4,4'-diaponeurosporenic acid, to form glycosyl-4,4'-diaponeurosporenoate. This is a step in the biosynthesis of staphyloxanthin, an orange pigment present in most staphylococci strains.</text>
</comment>
<dbReference type="PANTHER" id="PTHR43646">
    <property type="entry name" value="GLYCOSYLTRANSFERASE"/>
    <property type="match status" value="1"/>
</dbReference>
<keyword evidence="3 13" id="KW-0328">Glycosyltransferase</keyword>
<evidence type="ECO:0000256" key="6">
    <source>
        <dbReference type="ARBA" id="ARBA00023136"/>
    </source>
</evidence>
<dbReference type="Pfam" id="PF00535">
    <property type="entry name" value="Glycos_transf_2"/>
    <property type="match status" value="1"/>
</dbReference>
<evidence type="ECO:0000313" key="14">
    <source>
        <dbReference type="Proteomes" id="UP000255425"/>
    </source>
</evidence>
<sequence length="226" mass="25882">MKLLRMVGSLFSIASIICGMLIYNRRNRLSKPQKRYKNNNEVNIIIPARNEEKRLPHLLQTLNQQQDIAKIIVMDDGSTDQTVAIAQNFGKTVYQTHNDTNGLWYGKSHACYQGAKHAKTSLLMFIDADVSLTISYSIETILETYQLQHNRGLLSIQPYHQTYRFYESLSEIFNLMTVVGMNGFSSLARHNHQKMAFGLVTLMNREDYFATQGHQNARNSIIEGFA</sequence>
<dbReference type="CDD" id="cd00761">
    <property type="entry name" value="Glyco_tranf_GTA_type"/>
    <property type="match status" value="1"/>
</dbReference>
<feature type="transmembrane region" description="Helical" evidence="11">
    <location>
        <begin position="6"/>
        <end position="24"/>
    </location>
</feature>
<evidence type="ECO:0000259" key="12">
    <source>
        <dbReference type="Pfam" id="PF00535"/>
    </source>
</evidence>
<dbReference type="AlphaFoldDB" id="A0A380GXX2"/>
<proteinExistence type="inferred from homology"/>
<dbReference type="InterPro" id="IPR001173">
    <property type="entry name" value="Glyco_trans_2-like"/>
</dbReference>
<evidence type="ECO:0000256" key="11">
    <source>
        <dbReference type="SAM" id="Phobius"/>
    </source>
</evidence>
<keyword evidence="5" id="KW-0125">Carotenoid biosynthesis</keyword>
<dbReference type="EMBL" id="UHDZ01000001">
    <property type="protein sequence ID" value="SUM68221.1"/>
    <property type="molecule type" value="Genomic_DNA"/>
</dbReference>